<accession>A0ABU6RM43</accession>
<dbReference type="EMBL" id="JASCZI010030775">
    <property type="protein sequence ID" value="MED6124748.1"/>
    <property type="molecule type" value="Genomic_DNA"/>
</dbReference>
<protein>
    <submittedName>
        <fullName evidence="2">Uncharacterized protein</fullName>
    </submittedName>
</protein>
<keyword evidence="3" id="KW-1185">Reference proteome</keyword>
<dbReference type="Proteomes" id="UP001341840">
    <property type="component" value="Unassembled WGS sequence"/>
</dbReference>
<feature type="region of interest" description="Disordered" evidence="1">
    <location>
        <begin position="32"/>
        <end position="82"/>
    </location>
</feature>
<proteinExistence type="predicted"/>
<name>A0ABU6RM43_9FABA</name>
<feature type="non-terminal residue" evidence="2">
    <location>
        <position position="1"/>
    </location>
</feature>
<evidence type="ECO:0000313" key="2">
    <source>
        <dbReference type="EMBL" id="MED6124748.1"/>
    </source>
</evidence>
<reference evidence="2 3" key="1">
    <citation type="journal article" date="2023" name="Plants (Basel)">
        <title>Bridging the Gap: Combining Genomics and Transcriptomics Approaches to Understand Stylosanthes scabra, an Orphan Legume from the Brazilian Caatinga.</title>
        <authorList>
            <person name="Ferreira-Neto J.R.C."/>
            <person name="da Silva M.D."/>
            <person name="Binneck E."/>
            <person name="de Melo N.F."/>
            <person name="da Silva R.H."/>
            <person name="de Melo A.L.T.M."/>
            <person name="Pandolfi V."/>
            <person name="Bustamante F.O."/>
            <person name="Brasileiro-Vidal A.C."/>
            <person name="Benko-Iseppon A.M."/>
        </authorList>
    </citation>
    <scope>NUCLEOTIDE SEQUENCE [LARGE SCALE GENOMIC DNA]</scope>
    <source>
        <tissue evidence="2">Leaves</tissue>
    </source>
</reference>
<evidence type="ECO:0000256" key="1">
    <source>
        <dbReference type="SAM" id="MobiDB-lite"/>
    </source>
</evidence>
<evidence type="ECO:0000313" key="3">
    <source>
        <dbReference type="Proteomes" id="UP001341840"/>
    </source>
</evidence>
<comment type="caution">
    <text evidence="2">The sequence shown here is derived from an EMBL/GenBank/DDBJ whole genome shotgun (WGS) entry which is preliminary data.</text>
</comment>
<sequence length="82" mass="8962">SAKSQSKNNSKLKSVQPWAEILCVLIITTDPRLDGLSPKGNEPPQGGRVNSYPKILGIHNSGGPRSYNRTRVNLASPERTHQ</sequence>
<gene>
    <name evidence="2" type="ORF">PIB30_061875</name>
</gene>
<organism evidence="2 3">
    <name type="scientific">Stylosanthes scabra</name>
    <dbReference type="NCBI Taxonomy" id="79078"/>
    <lineage>
        <taxon>Eukaryota</taxon>
        <taxon>Viridiplantae</taxon>
        <taxon>Streptophyta</taxon>
        <taxon>Embryophyta</taxon>
        <taxon>Tracheophyta</taxon>
        <taxon>Spermatophyta</taxon>
        <taxon>Magnoliopsida</taxon>
        <taxon>eudicotyledons</taxon>
        <taxon>Gunneridae</taxon>
        <taxon>Pentapetalae</taxon>
        <taxon>rosids</taxon>
        <taxon>fabids</taxon>
        <taxon>Fabales</taxon>
        <taxon>Fabaceae</taxon>
        <taxon>Papilionoideae</taxon>
        <taxon>50 kb inversion clade</taxon>
        <taxon>dalbergioids sensu lato</taxon>
        <taxon>Dalbergieae</taxon>
        <taxon>Pterocarpus clade</taxon>
        <taxon>Stylosanthes</taxon>
    </lineage>
</organism>